<dbReference type="EMBL" id="CP133621">
    <property type="protein sequence ID" value="WMV49091.1"/>
    <property type="molecule type" value="Genomic_DNA"/>
</dbReference>
<dbReference type="PANTHER" id="PTHR31625">
    <property type="match status" value="1"/>
</dbReference>
<dbReference type="Gene3D" id="3.30.559.10">
    <property type="entry name" value="Chloramphenicol acetyltransferase-like domain"/>
    <property type="match status" value="1"/>
</dbReference>
<evidence type="ECO:0000256" key="1">
    <source>
        <dbReference type="ARBA" id="ARBA00022679"/>
    </source>
</evidence>
<organism evidence="3 4">
    <name type="scientific">Solanum verrucosum</name>
    <dbReference type="NCBI Taxonomy" id="315347"/>
    <lineage>
        <taxon>Eukaryota</taxon>
        <taxon>Viridiplantae</taxon>
        <taxon>Streptophyta</taxon>
        <taxon>Embryophyta</taxon>
        <taxon>Tracheophyta</taxon>
        <taxon>Spermatophyta</taxon>
        <taxon>Magnoliopsida</taxon>
        <taxon>eudicotyledons</taxon>
        <taxon>Gunneridae</taxon>
        <taxon>Pentapetalae</taxon>
        <taxon>asterids</taxon>
        <taxon>lamiids</taxon>
        <taxon>Solanales</taxon>
        <taxon>Solanaceae</taxon>
        <taxon>Solanoideae</taxon>
        <taxon>Solaneae</taxon>
        <taxon>Solanum</taxon>
    </lineage>
</organism>
<evidence type="ECO:0000313" key="4">
    <source>
        <dbReference type="Proteomes" id="UP001234989"/>
    </source>
</evidence>
<keyword evidence="4" id="KW-1185">Reference proteome</keyword>
<dbReference type="Proteomes" id="UP001234989">
    <property type="component" value="Chromosome 10"/>
</dbReference>
<dbReference type="AlphaFoldDB" id="A0AAF0UQ20"/>
<proteinExistence type="predicted"/>
<dbReference type="InterPro" id="IPR023213">
    <property type="entry name" value="CAT-like_dom_sf"/>
</dbReference>
<sequence>MYSKLAQFDPPLPSSYFGNCIIWYIASTNHVDLVGNEGFTIAAESIGEIIYKRNKDKEYVLNGEWLKEVGGASNKGRYLAITGSPNKPKDSDGDLEIDLYLPKTRMNAFAAIFTDGLSVL</sequence>
<name>A0AAF0UQ20_SOLVR</name>
<accession>A0AAF0UQ20</accession>
<dbReference type="InterPro" id="IPR051504">
    <property type="entry name" value="Plant_metabolite_acyltrans"/>
</dbReference>
<dbReference type="GO" id="GO:0016747">
    <property type="term" value="F:acyltransferase activity, transferring groups other than amino-acyl groups"/>
    <property type="evidence" value="ECO:0007669"/>
    <property type="project" value="UniProtKB-ARBA"/>
</dbReference>
<keyword evidence="1" id="KW-0808">Transferase</keyword>
<protein>
    <submittedName>
        <fullName evidence="3">Uncharacterized protein</fullName>
    </submittedName>
</protein>
<evidence type="ECO:0000313" key="3">
    <source>
        <dbReference type="EMBL" id="WMV49091.1"/>
    </source>
</evidence>
<keyword evidence="2" id="KW-0012">Acyltransferase</keyword>
<gene>
    <name evidence="3" type="ORF">MTR67_042476</name>
</gene>
<reference evidence="3" key="1">
    <citation type="submission" date="2023-08" db="EMBL/GenBank/DDBJ databases">
        <title>A de novo genome assembly of Solanum verrucosum Schlechtendal, a Mexican diploid species geographically isolated from the other diploid A-genome species in potato relatives.</title>
        <authorList>
            <person name="Hosaka K."/>
        </authorList>
    </citation>
    <scope>NUCLEOTIDE SEQUENCE</scope>
    <source>
        <tissue evidence="3">Young leaves</tissue>
    </source>
</reference>
<evidence type="ECO:0000256" key="2">
    <source>
        <dbReference type="ARBA" id="ARBA00023315"/>
    </source>
</evidence>